<name>D8JQT2_HYPDA</name>
<dbReference type="OrthoDB" id="9816380at2"/>
<dbReference type="Proteomes" id="UP000002033">
    <property type="component" value="Chromosome"/>
</dbReference>
<dbReference type="RefSeq" id="WP_013214303.1">
    <property type="nucleotide sequence ID" value="NC_014313.1"/>
</dbReference>
<accession>D8JQT2</accession>
<gene>
    <name evidence="3" type="ordered locus">Hden_0259</name>
</gene>
<feature type="compositionally biased region" description="Polar residues" evidence="1">
    <location>
        <begin position="1226"/>
        <end position="1237"/>
    </location>
</feature>
<feature type="domain" description="AsmA" evidence="2">
    <location>
        <begin position="5"/>
        <end position="208"/>
    </location>
</feature>
<dbReference type="KEGG" id="hdn:Hden_0259"/>
<organism evidence="3 4">
    <name type="scientific">Hyphomicrobium denitrificans (strain ATCC 51888 / DSM 1869 / NCIMB 11706 / TK 0415)</name>
    <dbReference type="NCBI Taxonomy" id="582899"/>
    <lineage>
        <taxon>Bacteria</taxon>
        <taxon>Pseudomonadati</taxon>
        <taxon>Pseudomonadota</taxon>
        <taxon>Alphaproteobacteria</taxon>
        <taxon>Hyphomicrobiales</taxon>
        <taxon>Hyphomicrobiaceae</taxon>
        <taxon>Hyphomicrobium</taxon>
    </lineage>
</organism>
<dbReference type="PANTHER" id="PTHR30441">
    <property type="entry name" value="DUF748 DOMAIN-CONTAINING PROTEIN"/>
    <property type="match status" value="1"/>
</dbReference>
<evidence type="ECO:0000313" key="4">
    <source>
        <dbReference type="Proteomes" id="UP000002033"/>
    </source>
</evidence>
<sequence>MNNGLLFFAGLLVLVLSALFAVPSFVDWNGYRGVFEEEASKVLGRDVRVGGAVNLRFLPAPYVQFDKVRIANVTGQTGEPFVRADSFKMWLSASALLRGVLEASEIELSKPVLTLVADKAGGGNWSNITLRSADLPFVPRELALKSVRLSEGTVSLYNATAERVAHVEDINGELSAEGLTGPFRFKGNASWLGAAHGVAFATEAPARDGSIGLKISARSTGSPDVYLLNGHVSDLANNPSFKGEWTGTVTMPVYEASARADASKDDATLLDLKAEVSGDLSAAQFDNITLSLNAGAEPQMITGSAVATWASPARLDLKLASKWLDIDRLAGAGQGSASFAKLKELGIGLMQSVAGDSTASTKINLEQVKIGGETAGGLDIDADRAGNVTRVKNFNISLPGGSRLDLAGDLKTGADGKHSFSGDLFVGGSSLARLKAWAGKSGVPIDIISDGPYSVSGKVDIDAMRFAIADASGDLSGRAFSGDLAISNGVRTRTDLTLQAAELDTKEIFPETTSALEAALRKTLGLSTRASDKEDALGDESQDVRLRLIAGRLTDHGSKYRDVDVTVETEGKDIRLPSAKMTTESGLQISLEGRAKKTDGGPVGTLAYDVVAPTPDAMSDLVRRTGLALQFGDERFKGLQNAKLAGLVTLGRRAAEASDVTFDGTLNGSRFAGSANFDGGFGAWRTAPSRVQATVAAPSLEALLTMLAQDRRTAEAENSEAAEASLISVGTLASGAKAQFEVRGKGLDFAFSGNAAWQENSSLALNGAADVKADDLTDVLAIAGLSLPAGSATVATHGTLDIARGQNTWSIAAREFMLGTSTVTAFLNLKAGDDGRRHIEGKIGADRVGIEALVAALTDKASLPPESGDTDATANEAAISEWHSVWPSGVFNFGALKGSDADILVSFGSLSLGGDLATRDGEMKLSISPGKISVSNLSAAAAGGKLTGQLSLDKASNGVKLVSDLKLDRAKLSSFSPTGRGMATFELTGAATAQSPAGLIAVLSGKGRATTEDATVHGPAPAALSEIVDTVLRGKMQNDVRPVSTAFLTSLTTSDVALGNREVAMALEDGSLKFETLALDSKDGKLEATVSTDLTTLKVSAALQVTPVLKPLARPDIALPGWKPAQSKGPLPPAIVLYDGPLDNLAVIKSSVDVGDLQRELSVRLVERNVEELELSRRLDEERARLEKERRKALEAQRAQAAKKPPEMPPIIPQSAGTGDNGPSGGNSAQPDATSSPPVIVPQTGPQSSSNSAAPTSSTFMQGQTITVEPIPDSEADGIAAQSSAGQIDPETGLPIANKGAGAVRSTTSTRPAQRPREKRRTSSDEVMKQLGGFP</sequence>
<dbReference type="PANTHER" id="PTHR30441:SF4">
    <property type="entry name" value="PROTEIN ASMA"/>
    <property type="match status" value="1"/>
</dbReference>
<dbReference type="EMBL" id="CP002083">
    <property type="protein sequence ID" value="ADJ22084.1"/>
    <property type="molecule type" value="Genomic_DNA"/>
</dbReference>
<dbReference type="InterPro" id="IPR052894">
    <property type="entry name" value="AsmA-related"/>
</dbReference>
<evidence type="ECO:0000259" key="2">
    <source>
        <dbReference type="Pfam" id="PF05170"/>
    </source>
</evidence>
<feature type="region of interest" description="Disordered" evidence="1">
    <location>
        <begin position="1190"/>
        <end position="1335"/>
    </location>
</feature>
<proteinExistence type="predicted"/>
<keyword evidence="4" id="KW-1185">Reference proteome</keyword>
<evidence type="ECO:0000313" key="3">
    <source>
        <dbReference type="EMBL" id="ADJ22084.1"/>
    </source>
</evidence>
<dbReference type="Pfam" id="PF05170">
    <property type="entry name" value="AsmA"/>
    <property type="match status" value="1"/>
</dbReference>
<protein>
    <submittedName>
        <fullName evidence="3">AsmA family protein</fullName>
    </submittedName>
</protein>
<dbReference type="STRING" id="582899.Hden_0259"/>
<dbReference type="GO" id="GO:0005886">
    <property type="term" value="C:plasma membrane"/>
    <property type="evidence" value="ECO:0007669"/>
    <property type="project" value="TreeGrafter"/>
</dbReference>
<reference evidence="4" key="1">
    <citation type="journal article" date="2011" name="J. Bacteriol.">
        <title>Genome sequences of eight morphologically diverse alphaproteobacteria.</title>
        <authorList>
            <consortium name="US DOE Joint Genome Institute"/>
            <person name="Brown P.J."/>
            <person name="Kysela D.T."/>
            <person name="Buechlein A."/>
            <person name="Hemmerich C."/>
            <person name="Brun Y.V."/>
        </authorList>
    </citation>
    <scope>NUCLEOTIDE SEQUENCE [LARGE SCALE GENOMIC DNA]</scope>
    <source>
        <strain evidence="4">ATCC 51888 / DSM 1869 / NCIB 11706 / TK 0415</strain>
    </source>
</reference>
<dbReference type="InterPro" id="IPR007844">
    <property type="entry name" value="AsmA"/>
</dbReference>
<dbReference type="HOGENOM" id="CLU_003996_0_0_5"/>
<dbReference type="eggNOG" id="COG2982">
    <property type="taxonomic scope" value="Bacteria"/>
</dbReference>
<dbReference type="GO" id="GO:0090313">
    <property type="term" value="P:regulation of protein targeting to membrane"/>
    <property type="evidence" value="ECO:0007669"/>
    <property type="project" value="TreeGrafter"/>
</dbReference>
<evidence type="ECO:0000256" key="1">
    <source>
        <dbReference type="SAM" id="MobiDB-lite"/>
    </source>
</evidence>
<feature type="compositionally biased region" description="Low complexity" evidence="1">
    <location>
        <begin position="1248"/>
        <end position="1259"/>
    </location>
</feature>